<evidence type="ECO:0000256" key="1">
    <source>
        <dbReference type="SAM" id="Phobius"/>
    </source>
</evidence>
<dbReference type="KEGG" id="hrr:HZS55_05770"/>
<feature type="transmembrane region" description="Helical" evidence="1">
    <location>
        <begin position="204"/>
        <end position="224"/>
    </location>
</feature>
<keyword evidence="1" id="KW-0472">Membrane</keyword>
<organism evidence="3 4">
    <name type="scientific">Halosimplex rubrum</name>
    <dbReference type="NCBI Taxonomy" id="869889"/>
    <lineage>
        <taxon>Archaea</taxon>
        <taxon>Methanobacteriati</taxon>
        <taxon>Methanobacteriota</taxon>
        <taxon>Stenosarchaea group</taxon>
        <taxon>Halobacteria</taxon>
        <taxon>Halobacteriales</taxon>
        <taxon>Haloarculaceae</taxon>
        <taxon>Halosimplex</taxon>
    </lineage>
</organism>
<feature type="domain" description="Glycosyltransferase RgtA/B/C/D-like" evidence="2">
    <location>
        <begin position="78"/>
        <end position="214"/>
    </location>
</feature>
<keyword evidence="3" id="KW-0808">Transferase</keyword>
<dbReference type="RefSeq" id="WP_179910776.1">
    <property type="nucleotide sequence ID" value="NZ_CP058910.1"/>
</dbReference>
<dbReference type="GO" id="GO:0016740">
    <property type="term" value="F:transferase activity"/>
    <property type="evidence" value="ECO:0007669"/>
    <property type="project" value="UniProtKB-KW"/>
</dbReference>
<feature type="transmembrane region" description="Helical" evidence="1">
    <location>
        <begin position="158"/>
        <end position="184"/>
    </location>
</feature>
<dbReference type="EMBL" id="CP058910">
    <property type="protein sequence ID" value="QLH76842.1"/>
    <property type="molecule type" value="Genomic_DNA"/>
</dbReference>
<dbReference type="AlphaFoldDB" id="A0A7D5P3U6"/>
<dbReference type="Pfam" id="PF13231">
    <property type="entry name" value="PMT_2"/>
    <property type="match status" value="1"/>
</dbReference>
<reference evidence="3 4" key="1">
    <citation type="submission" date="2020-07" db="EMBL/GenBank/DDBJ databases">
        <title>Halosimplex pelagicum sp. nov. and Halosimplex rubrum sp. nov., isolated from salted brown alga Laminaria, and emended description of the genus Halosimplex.</title>
        <authorList>
            <person name="Cui H."/>
        </authorList>
    </citation>
    <scope>NUCLEOTIDE SEQUENCE [LARGE SCALE GENOMIC DNA]</scope>
    <source>
        <strain evidence="3 4">R27</strain>
    </source>
</reference>
<gene>
    <name evidence="3" type="ORF">HZS55_05770</name>
</gene>
<name>A0A7D5P3U6_9EURY</name>
<evidence type="ECO:0000313" key="4">
    <source>
        <dbReference type="Proteomes" id="UP000509667"/>
    </source>
</evidence>
<dbReference type="GeneID" id="56077351"/>
<sequence>MYIALFSIAILARWSYWLQDRTRINPSSEVFLGICRGLSTSPLEAHHTILAQGSGGYWYFFSGYWVPMCGIHSVSGPDAVVIAQILLSSGTVLLVADTARRYLDVRTAIVAGLPMSALADTFAWTTRLLSDTAFTFAVVAAVWQLTRYDERPTNRNRFLVYAALGYLAVVKVQGLPIVLAYLAWDLLPDRYDLSYGLYPYQRAALVIAALAVPLVAIIAVPAWVNYVSHHLYSGTVVQFDDTFRYAYTPRGTGSEFRFVAQNLDHLFVLFVLKVTFLWLPVIDRFSLLHNAVNVVTLAPTIGLGWTGLVLAARERPALARTAGTPLVVLTLLVGATFVDFSWGYRAPMTPPLVVLGSYALHRAAREVRVRMLSTGTT</sequence>
<dbReference type="Proteomes" id="UP000509667">
    <property type="component" value="Chromosome"/>
</dbReference>
<protein>
    <submittedName>
        <fullName evidence="3">Glycosyltransferase family 39 protein</fullName>
    </submittedName>
</protein>
<feature type="transmembrane region" description="Helical" evidence="1">
    <location>
        <begin position="324"/>
        <end position="344"/>
    </location>
</feature>
<feature type="transmembrane region" description="Helical" evidence="1">
    <location>
        <begin position="128"/>
        <end position="146"/>
    </location>
</feature>
<evidence type="ECO:0000259" key="2">
    <source>
        <dbReference type="Pfam" id="PF13231"/>
    </source>
</evidence>
<keyword evidence="4" id="KW-1185">Reference proteome</keyword>
<feature type="transmembrane region" description="Helical" evidence="1">
    <location>
        <begin position="266"/>
        <end position="282"/>
    </location>
</feature>
<keyword evidence="1" id="KW-1133">Transmembrane helix</keyword>
<feature type="transmembrane region" description="Helical" evidence="1">
    <location>
        <begin position="294"/>
        <end position="312"/>
    </location>
</feature>
<accession>A0A7D5P3U6</accession>
<dbReference type="InterPro" id="IPR038731">
    <property type="entry name" value="RgtA/B/C-like"/>
</dbReference>
<proteinExistence type="predicted"/>
<keyword evidence="1" id="KW-0812">Transmembrane</keyword>
<evidence type="ECO:0000313" key="3">
    <source>
        <dbReference type="EMBL" id="QLH76842.1"/>
    </source>
</evidence>